<feature type="domain" description="Histidine kinase/HSP90-like ATPase" evidence="2">
    <location>
        <begin position="275"/>
        <end position="359"/>
    </location>
</feature>
<protein>
    <recommendedName>
        <fullName evidence="2">Histidine kinase/HSP90-like ATPase domain-containing protein</fullName>
    </recommendedName>
</protein>
<dbReference type="InterPro" id="IPR003594">
    <property type="entry name" value="HATPase_dom"/>
</dbReference>
<keyword evidence="1" id="KW-0472">Membrane</keyword>
<organism evidence="3 4">
    <name type="scientific">Flexivirga caeni</name>
    <dbReference type="NCBI Taxonomy" id="2294115"/>
    <lineage>
        <taxon>Bacteria</taxon>
        <taxon>Bacillati</taxon>
        <taxon>Actinomycetota</taxon>
        <taxon>Actinomycetes</taxon>
        <taxon>Micrococcales</taxon>
        <taxon>Dermacoccaceae</taxon>
        <taxon>Flexivirga</taxon>
    </lineage>
</organism>
<dbReference type="AlphaFoldDB" id="A0A3M9M6F2"/>
<dbReference type="Proteomes" id="UP000271678">
    <property type="component" value="Unassembled WGS sequence"/>
</dbReference>
<keyword evidence="1" id="KW-0812">Transmembrane</keyword>
<feature type="transmembrane region" description="Helical" evidence="1">
    <location>
        <begin position="106"/>
        <end position="123"/>
    </location>
</feature>
<evidence type="ECO:0000256" key="1">
    <source>
        <dbReference type="SAM" id="Phobius"/>
    </source>
</evidence>
<dbReference type="EMBL" id="RJJQ01000012">
    <property type="protein sequence ID" value="RNI21130.1"/>
    <property type="molecule type" value="Genomic_DNA"/>
</dbReference>
<keyword evidence="1" id="KW-1133">Transmembrane helix</keyword>
<dbReference type="InterPro" id="IPR036890">
    <property type="entry name" value="HATPase_C_sf"/>
</dbReference>
<evidence type="ECO:0000259" key="2">
    <source>
        <dbReference type="Pfam" id="PF02518"/>
    </source>
</evidence>
<accession>A0A3M9M6F2</accession>
<reference evidence="3 4" key="1">
    <citation type="submission" date="2018-11" db="EMBL/GenBank/DDBJ databases">
        <title>Draft genome of Simplicispira Flexivirga sp. BO-16.</title>
        <authorList>
            <person name="Im W.T."/>
        </authorList>
    </citation>
    <scope>NUCLEOTIDE SEQUENCE [LARGE SCALE GENOMIC DNA]</scope>
    <source>
        <strain evidence="3 4">BO-16</strain>
    </source>
</reference>
<feature type="transmembrane region" description="Helical" evidence="1">
    <location>
        <begin position="489"/>
        <end position="507"/>
    </location>
</feature>
<feature type="transmembrane region" description="Helical" evidence="1">
    <location>
        <begin position="433"/>
        <end position="457"/>
    </location>
</feature>
<comment type="caution">
    <text evidence="3">The sequence shown here is derived from an EMBL/GenBank/DDBJ whole genome shotgun (WGS) entry which is preliminary data.</text>
</comment>
<proteinExistence type="predicted"/>
<feature type="transmembrane region" description="Helical" evidence="1">
    <location>
        <begin position="464"/>
        <end position="483"/>
    </location>
</feature>
<dbReference type="Pfam" id="PF02518">
    <property type="entry name" value="HATPase_c"/>
    <property type="match status" value="1"/>
</dbReference>
<feature type="transmembrane region" description="Helical" evidence="1">
    <location>
        <begin position="6"/>
        <end position="27"/>
    </location>
</feature>
<evidence type="ECO:0000313" key="4">
    <source>
        <dbReference type="Proteomes" id="UP000271678"/>
    </source>
</evidence>
<gene>
    <name evidence="3" type="ORF">EFY87_12710</name>
</gene>
<feature type="transmembrane region" description="Helical" evidence="1">
    <location>
        <begin position="514"/>
        <end position="535"/>
    </location>
</feature>
<dbReference type="SUPFAM" id="SSF55874">
    <property type="entry name" value="ATPase domain of HSP90 chaperone/DNA topoisomerase II/histidine kinase"/>
    <property type="match status" value="1"/>
</dbReference>
<feature type="transmembrane region" description="Helical" evidence="1">
    <location>
        <begin position="34"/>
        <end position="51"/>
    </location>
</feature>
<dbReference type="Gene3D" id="3.30.565.10">
    <property type="entry name" value="Histidine kinase-like ATPase, C-terminal domain"/>
    <property type="match status" value="1"/>
</dbReference>
<feature type="transmembrane region" description="Helical" evidence="1">
    <location>
        <begin position="409"/>
        <end position="427"/>
    </location>
</feature>
<evidence type="ECO:0000313" key="3">
    <source>
        <dbReference type="EMBL" id="RNI21130.1"/>
    </source>
</evidence>
<name>A0A3M9M6F2_9MICO</name>
<sequence>MIQSIRQALLIGGVAWQVVVAGALLVSGGRIPRSVLLICLLVAVLALAGSFDVLPGWVALLAVYSSLYAYYYVAVELNSPFLFAVLWLQNLWWVLPAFVLRGWASIATSAVLLPALCLAELWMHPGWAADVPRSATVTGVGMTIASLIARRSLVRYATFVEKSAADAVRARHRLAALRKAALESAEDRRILHDTVINTLGSVAAGRGAVSARDLVRERCRSDVARVESRWAQRPTHAPVLNVDKWSVRYGVQVHYSGTPPEVLVTVLPEAALQALDGAVGELVQNAAKHSGMTDVGVDAHVDEKQVTVTVHDGGVGFDGNIEPGRGLATSVLARARDAGIDASIMTAPGQGVDARLRWQRPEHAELDPPETATSLADAVEERLGWVWTAAVTAVGVLIESANHPGRLTLAYPALALVAVGAGLAWSARLWPGWARALVVVYLVLAAPACFVLAFGGVDFGQSSVIPWQAIAVTPTLILLRSNLHSRAGFWWAAAAVTTAVVVTTVVLQYHAQPAAPVVVVGAMPPLFVVTFWYVVIGVVRSLADRGQEAARAATQARAESEAEMAIARGRRELIDGGLAKALELLRSIADGSRDPHASRVQQECSAHESYLRHTTLLDARMLWLGPWVIRAFAEARARGIQLVFRGGEGVDAESADSAAALGALVLGAIAATPPGKSLSVSLYGGPKTDQLIIVGDGVREADLSHLPTGDGWSHGMQRLSEQILIEVAWPCVDAHPQ</sequence>
<keyword evidence="4" id="KW-1185">Reference proteome</keyword>